<dbReference type="SUPFAM" id="SSF53067">
    <property type="entry name" value="Actin-like ATPase domain"/>
    <property type="match status" value="2"/>
</dbReference>
<dbReference type="InterPro" id="IPR036322">
    <property type="entry name" value="WD40_repeat_dom_sf"/>
</dbReference>
<evidence type="ECO:0000313" key="26">
    <source>
        <dbReference type="EMBL" id="KAG6370702.1"/>
    </source>
</evidence>
<dbReference type="EMBL" id="JAGFBS010000045">
    <property type="protein sequence ID" value="KAG6370702.1"/>
    <property type="molecule type" value="Genomic_DNA"/>
</dbReference>
<keyword evidence="12" id="KW-0677">Repeat</keyword>
<dbReference type="GO" id="GO:0030127">
    <property type="term" value="C:COPII vesicle coat"/>
    <property type="evidence" value="ECO:0007669"/>
    <property type="project" value="TreeGrafter"/>
</dbReference>
<dbReference type="FunFam" id="2.60.34.10:FF:000002">
    <property type="entry name" value="Heat shock 70 kDa"/>
    <property type="match status" value="1"/>
</dbReference>
<dbReference type="NCBIfam" id="NF001413">
    <property type="entry name" value="PRK00290.1"/>
    <property type="match status" value="1"/>
</dbReference>
<evidence type="ECO:0000256" key="10">
    <source>
        <dbReference type="ARBA" id="ARBA00022574"/>
    </source>
</evidence>
<feature type="compositionally biased region" description="Polar residues" evidence="23">
    <location>
        <begin position="1268"/>
        <end position="1283"/>
    </location>
</feature>
<evidence type="ECO:0000256" key="8">
    <source>
        <dbReference type="ARBA" id="ARBA00021236"/>
    </source>
</evidence>
<feature type="region of interest" description="Disordered" evidence="23">
    <location>
        <begin position="2103"/>
        <end position="2124"/>
    </location>
</feature>
<dbReference type="GO" id="GO:0005198">
    <property type="term" value="F:structural molecule activity"/>
    <property type="evidence" value="ECO:0007669"/>
    <property type="project" value="TreeGrafter"/>
</dbReference>
<comment type="similarity">
    <text evidence="4">Belongs to the heat shock protein 70 family.</text>
</comment>
<dbReference type="FunFam" id="3.90.640.10:FF:000153">
    <property type="entry name" value="Endoplasmic reticulum chaperone BiP"/>
    <property type="match status" value="1"/>
</dbReference>
<dbReference type="PROSITE" id="PS00329">
    <property type="entry name" value="HSP70_2"/>
    <property type="match status" value="1"/>
</dbReference>
<feature type="compositionally biased region" description="Pro residues" evidence="23">
    <location>
        <begin position="1146"/>
        <end position="1171"/>
    </location>
</feature>
<keyword evidence="14" id="KW-0256">Endoplasmic reticulum</keyword>
<comment type="similarity">
    <text evidence="5">Belongs to the WD repeat SEC31 family.</text>
</comment>
<sequence>MKLKEIHRTATIAWSPTSTPFIATGTVAGALDESFSNESQLEIWQPDFMNKDEIYLGADVDSKPIGFVTDTSRFNRVAWGQVHKDRLHGVIAAGMEDGELALWDPAKIIAHADPSESLILRNTIHTGPVRGLDFNPIQTNLLSSGAVSGEVSYTPSYYIHATPFDDASTHKQVYIWDLNDPSKPYSPTPGNRSSKLDEITSVAWNQQVQYVLAGASSSGFSVVWDLRGKREVVALAYGGGAGTLGGTVGSGMAIGGRRGMSAIAWHPDNATRLVTASEDDTSPVIMVWDLRNARAPEKANNWAFQVEWCPRNPDLLATAFFSGTIGIHTLQSTNAIPSSVTATPRLSGAELFDPPLPPIPTDQGIQGLNLSLKQPPRWLRRPVSASFGFGGKLVTVSNLPGAHGKIQSSVVHLRGVIGEETIVAKVKKLKKAEEEGKLEEFAQGSAGEQSGAEETWKALLSLFRSDSREELVMLLGYSKEEVKTRIEEAVTQLKEAQAQQATYTTPALRYTADEETCNLGPRDPVVSFVDPEPEPEMEATDTEKTGSEMSASDAPPADGESTTTAPSLFGDEAAIGTFAAATGADFFSTMAQDTDVNNTQTMVVPHTNYGIDSSVAATIGSRPSSVASESLSVKNNTFKIYPTDESETDRLITRALVLGDFSSAVELCLSAERYADALLLAIKGGDDLLQRSQQVYFERRTTEYPYLRLFQSIVTNDLDDVVQNADLAEWAEVFVVLCTFASGDEFSGLAEQLGARLEFQAGVLRSESEVGSEDNVADALELRRTATLTYLAAGRLERLVNIWIEELAEEERRRVTTVNSPESTSCYATHAHALQSFIEKVTIFRAAVEYVDGDLSVATENTDGAVKTYKLAALYDRYFEYAEMLAAQGLVKEAVEYLKLTPEPYTGSALDCAAVRERLLVLTGQASSVSNQVHDAILNNSVTSEPALINYQSPSVPTPAVPTQGGVYAPTQPTYTPATPVYQPPYNTGVTPRNVYAPTNPLVKPPSLGGPAIPPPIRPPGSNQPLRAQNAGWNDAPVVKTGRTPSVGKPEPIVSPFANATQSPPTPGTPFMGHGQNASLHPPPRPPSVQKPPPQTRPGPPPGRSASASGHPPVPPPPHAGGPQYASPSLGSVPLGQASGAYMRATPPPGPPRGTAPPPGPYARATPPPGVAGPTGTSQHPGPYAPPPSQASLPPPQQPGPYAPPAPQAPQGPYAPPPSQNPHIAPPAQVSQSVYAPPPPPQAHPQPGSYGPPPSISQGPPVQMRGPPQSQHPLGGLLSQQHGPPQGGPSAHSVPARASAPPRGPPPPKYPLGDRTHIPESALPIYNVLTEQLMHLKQTSPPQQKRMVDDLERRINPLFDALNCETLSKPVVDQLLVLIQAMAAHERDAALSIHVDLLTRGSQTDDIGLWMSGIKQVIMRFPGNRFKALCPRLLPLTITLFSSTSSAAMTSPYGHPSRAKSRRMASTLSVVLFAFLAVLCLCPAAVAQDAGKKSEFGTVIGIDLGTTYSCVGVQRGGRVEIIANDQGHRITPSWVSFNEEERLIGDSAKNAFHTNPKNTVFDAKRLIGRKMDDNELKRDFKHWPFDVVDKGGKPAIQVNYKSETREFTPEEISAMVLIKMKETAEAYLGEKVTHAVVTVPAYFNDAQRQATKDAGTIAGLQVLRIINEPTAAAIAYGLNKQGGESQIIVYDLGGGTFDVSLLAIDDGVFEVLATAGDTHLGGEDFDNRVIDYFVKLYKKKTGTDVSSNLRAMGKLKREVEKAKRTLSNQQSTRIEIESFEDGNDFSETLTRAKFEELNMDLFRKTMKPVEQVLKDANVKKEDIDEIVLVGGSTRIPKVQQLLKEYFNGKEPSKGINPDEAVAYGAAVQGGILSGEQGTEDVVLVDVNPLTLGIETTGGVFTKLIPRNTVIPTRKSQIFSTAADNQPTVLIQVYEGERALTKDNNLLGKFELSSIPPAPRGVPQIEVTFEIDANGIMKVGAADKGTGKSESITITNEKGRLSKEDIERMVHEAEEFASEDDANRKRIESLNSLSSFVFGLKSQLADQTGLGGKLEDDDKKTLLSAIKEVTEWIDENGQSATLDELEEKLAEIQSVVGPITSKLYASAGADGSGDDEEPLFDHDEL</sequence>
<feature type="region of interest" description="Disordered" evidence="23">
    <location>
        <begin position="1005"/>
        <end position="1317"/>
    </location>
</feature>
<feature type="compositionally biased region" description="Acidic residues" evidence="23">
    <location>
        <begin position="531"/>
        <end position="540"/>
    </location>
</feature>
<dbReference type="InterPro" id="IPR013126">
    <property type="entry name" value="Hsp_70_fam"/>
</dbReference>
<dbReference type="Gene3D" id="2.60.34.10">
    <property type="entry name" value="Substrate Binding Domain Of DNAk, Chain A, domain 1"/>
    <property type="match status" value="1"/>
</dbReference>
<evidence type="ECO:0000256" key="7">
    <source>
        <dbReference type="ARBA" id="ARBA00013507"/>
    </source>
</evidence>
<dbReference type="Gene3D" id="1.25.40.1030">
    <property type="match status" value="1"/>
</dbReference>
<keyword evidence="24" id="KW-0812">Transmembrane</keyword>
<feature type="compositionally biased region" description="Pro residues" evidence="23">
    <location>
        <begin position="1081"/>
        <end position="1103"/>
    </location>
</feature>
<dbReference type="Gene3D" id="3.30.420.40">
    <property type="match status" value="2"/>
</dbReference>
<keyword evidence="27" id="KW-1185">Reference proteome</keyword>
<dbReference type="EC" id="3.6.4.10" evidence="6"/>
<feature type="compositionally biased region" description="Pro residues" evidence="23">
    <location>
        <begin position="1183"/>
        <end position="1220"/>
    </location>
</feature>
<keyword evidence="15" id="KW-0067">ATP-binding</keyword>
<dbReference type="InterPro" id="IPR009917">
    <property type="entry name" value="SRA1/Sec31"/>
</dbReference>
<evidence type="ECO:0000256" key="17">
    <source>
        <dbReference type="ARBA" id="ARBA00022927"/>
    </source>
</evidence>
<evidence type="ECO:0000256" key="16">
    <source>
        <dbReference type="ARBA" id="ARBA00022892"/>
    </source>
</evidence>
<accession>A0A8I2YF61</accession>
<keyword evidence="19 24" id="KW-0472">Membrane</keyword>
<comment type="subcellular location">
    <subcellularLocation>
        <location evidence="1">Cytoplasmic vesicle</location>
        <location evidence="1">COPII-coated vesicle membrane</location>
        <topology evidence="1">Peripheral membrane protein</topology>
        <orientation evidence="1">Cytoplasmic side</orientation>
    </subcellularLocation>
    <subcellularLocation>
        <location evidence="2">Endoplasmic reticulum lumen</location>
    </subcellularLocation>
    <subcellularLocation>
        <location evidence="3">Endoplasmic reticulum membrane</location>
    </subcellularLocation>
</comment>
<dbReference type="Pfam" id="PF00012">
    <property type="entry name" value="HSP70"/>
    <property type="match status" value="1"/>
</dbReference>
<evidence type="ECO:0000256" key="12">
    <source>
        <dbReference type="ARBA" id="ARBA00022737"/>
    </source>
</evidence>
<dbReference type="GO" id="GO:0090110">
    <property type="term" value="P:COPII-coated vesicle cargo loading"/>
    <property type="evidence" value="ECO:0007669"/>
    <property type="project" value="TreeGrafter"/>
</dbReference>
<evidence type="ECO:0000256" key="11">
    <source>
        <dbReference type="ARBA" id="ARBA00022729"/>
    </source>
</evidence>
<evidence type="ECO:0000256" key="14">
    <source>
        <dbReference type="ARBA" id="ARBA00022824"/>
    </source>
</evidence>
<evidence type="ECO:0000256" key="3">
    <source>
        <dbReference type="ARBA" id="ARBA00004586"/>
    </source>
</evidence>
<dbReference type="CDD" id="cd10241">
    <property type="entry name" value="ASKHA_NBD_HSP70_BiP"/>
    <property type="match status" value="1"/>
</dbReference>
<dbReference type="GO" id="GO:0005788">
    <property type="term" value="C:endoplasmic reticulum lumen"/>
    <property type="evidence" value="ECO:0007669"/>
    <property type="project" value="UniProtKB-SubCell"/>
</dbReference>
<keyword evidence="9" id="KW-0813">Transport</keyword>
<evidence type="ECO:0000256" key="15">
    <source>
        <dbReference type="ARBA" id="ARBA00022840"/>
    </source>
</evidence>
<keyword evidence="18" id="KW-0346">Stress response</keyword>
<name>A0A8I2YF61_9AGAM</name>
<evidence type="ECO:0000256" key="4">
    <source>
        <dbReference type="ARBA" id="ARBA00007381"/>
    </source>
</evidence>
<feature type="compositionally biased region" description="Low complexity" evidence="23">
    <location>
        <begin position="1289"/>
        <end position="1301"/>
    </location>
</feature>
<dbReference type="PROSITE" id="PS01036">
    <property type="entry name" value="HSP70_3"/>
    <property type="match status" value="1"/>
</dbReference>
<comment type="catalytic activity">
    <reaction evidence="22">
        <text>ATP + H2O = ADP + phosphate + H(+)</text>
        <dbReference type="Rhea" id="RHEA:13065"/>
        <dbReference type="ChEBI" id="CHEBI:15377"/>
        <dbReference type="ChEBI" id="CHEBI:15378"/>
        <dbReference type="ChEBI" id="CHEBI:30616"/>
        <dbReference type="ChEBI" id="CHEBI:43474"/>
        <dbReference type="ChEBI" id="CHEBI:456216"/>
        <dbReference type="EC" id="3.6.4.10"/>
    </reaction>
</comment>
<dbReference type="InterPro" id="IPR001680">
    <property type="entry name" value="WD40_rpt"/>
</dbReference>
<dbReference type="GO" id="GO:0007029">
    <property type="term" value="P:endoplasmic reticulum organization"/>
    <property type="evidence" value="ECO:0007669"/>
    <property type="project" value="TreeGrafter"/>
</dbReference>
<proteinExistence type="inferred from homology"/>
<dbReference type="Gene3D" id="3.90.640.10">
    <property type="entry name" value="Actin, Chain A, domain 4"/>
    <property type="match status" value="1"/>
</dbReference>
<evidence type="ECO:0000256" key="1">
    <source>
        <dbReference type="ARBA" id="ARBA00004299"/>
    </source>
</evidence>
<feature type="domain" description="SRA1/Sec31" evidence="25">
    <location>
        <begin position="1297"/>
        <end position="1418"/>
    </location>
</feature>
<keyword evidence="20" id="KW-0968">Cytoplasmic vesicle</keyword>
<keyword evidence="10" id="KW-0853">WD repeat</keyword>
<evidence type="ECO:0000256" key="18">
    <source>
        <dbReference type="ARBA" id="ARBA00023016"/>
    </source>
</evidence>
<dbReference type="FunFam" id="3.30.420.40:FF:000026">
    <property type="entry name" value="Heat shock protein 70"/>
    <property type="match status" value="1"/>
</dbReference>
<feature type="compositionally biased region" description="Pro residues" evidence="23">
    <location>
        <begin position="1236"/>
        <end position="1255"/>
    </location>
</feature>
<comment type="caution">
    <text evidence="26">The sequence shown here is derived from an EMBL/GenBank/DDBJ whole genome shotgun (WGS) entry which is preliminary data.</text>
</comment>
<dbReference type="Gene3D" id="2.130.10.10">
    <property type="entry name" value="YVTN repeat-like/Quinoprotein amine dehydrogenase"/>
    <property type="match status" value="2"/>
</dbReference>
<dbReference type="OrthoDB" id="542917at2759"/>
<dbReference type="Pfam" id="PF07304">
    <property type="entry name" value="SRA1"/>
    <property type="match status" value="1"/>
</dbReference>
<evidence type="ECO:0000259" key="25">
    <source>
        <dbReference type="Pfam" id="PF07304"/>
    </source>
</evidence>
<evidence type="ECO:0000256" key="20">
    <source>
        <dbReference type="ARBA" id="ARBA00023329"/>
    </source>
</evidence>
<evidence type="ECO:0000256" key="23">
    <source>
        <dbReference type="SAM" id="MobiDB-lite"/>
    </source>
</evidence>
<dbReference type="SUPFAM" id="SSF100934">
    <property type="entry name" value="Heat shock protein 70kD (HSP70), C-terminal subdomain"/>
    <property type="match status" value="1"/>
</dbReference>
<comment type="function">
    <text evidence="21">Component of the coat protein complex II (COPII) which promotes the formation of transport vesicles from the endoplasmic reticulum (ER). The coat has two main functions, the physical deformation of the endoplasmic reticulum membrane into vesicles and the selection of cargo molecules.</text>
</comment>
<evidence type="ECO:0000256" key="6">
    <source>
        <dbReference type="ARBA" id="ARBA00012554"/>
    </source>
</evidence>
<dbReference type="InterPro" id="IPR042050">
    <property type="entry name" value="BIP_NBD"/>
</dbReference>
<dbReference type="GO" id="GO:0005524">
    <property type="term" value="F:ATP binding"/>
    <property type="evidence" value="ECO:0007669"/>
    <property type="project" value="UniProtKB-KW"/>
</dbReference>
<dbReference type="GO" id="GO:0070971">
    <property type="term" value="C:endoplasmic reticulum exit site"/>
    <property type="evidence" value="ECO:0007669"/>
    <property type="project" value="TreeGrafter"/>
</dbReference>
<protein>
    <recommendedName>
        <fullName evidence="8">Protein transport protein SEC31</fullName>
        <ecNumber evidence="6">3.6.4.10</ecNumber>
    </recommendedName>
    <alternativeName>
        <fullName evidence="7">Protein transport protein sec31</fullName>
    </alternativeName>
</protein>
<dbReference type="GO" id="GO:0140662">
    <property type="term" value="F:ATP-dependent protein folding chaperone"/>
    <property type="evidence" value="ECO:0007669"/>
    <property type="project" value="InterPro"/>
</dbReference>
<evidence type="ECO:0000256" key="5">
    <source>
        <dbReference type="ARBA" id="ARBA00009358"/>
    </source>
</evidence>
<dbReference type="InterPro" id="IPR040251">
    <property type="entry name" value="SEC31-like"/>
</dbReference>
<dbReference type="GO" id="GO:0005789">
    <property type="term" value="C:endoplasmic reticulum membrane"/>
    <property type="evidence" value="ECO:0007669"/>
    <property type="project" value="UniProtKB-SubCell"/>
</dbReference>
<evidence type="ECO:0000313" key="27">
    <source>
        <dbReference type="Proteomes" id="UP000683000"/>
    </source>
</evidence>
<evidence type="ECO:0000256" key="9">
    <source>
        <dbReference type="ARBA" id="ARBA00022448"/>
    </source>
</evidence>
<feature type="transmembrane region" description="Helical" evidence="24">
    <location>
        <begin position="1433"/>
        <end position="1453"/>
    </location>
</feature>
<evidence type="ECO:0000256" key="24">
    <source>
        <dbReference type="SAM" id="Phobius"/>
    </source>
</evidence>
<dbReference type="Gene3D" id="1.20.1270.10">
    <property type="match status" value="1"/>
</dbReference>
<dbReference type="InterPro" id="IPR043129">
    <property type="entry name" value="ATPase_NBD"/>
</dbReference>
<dbReference type="PROSITE" id="PS00297">
    <property type="entry name" value="HSP70_1"/>
    <property type="match status" value="1"/>
</dbReference>
<dbReference type="SMART" id="SM00320">
    <property type="entry name" value="WD40"/>
    <property type="match status" value="4"/>
</dbReference>
<evidence type="ECO:0000256" key="21">
    <source>
        <dbReference type="ARBA" id="ARBA00025471"/>
    </source>
</evidence>
<organism evidence="26 27">
    <name type="scientific">Boletus reticuloceps</name>
    <dbReference type="NCBI Taxonomy" id="495285"/>
    <lineage>
        <taxon>Eukaryota</taxon>
        <taxon>Fungi</taxon>
        <taxon>Dikarya</taxon>
        <taxon>Basidiomycota</taxon>
        <taxon>Agaricomycotina</taxon>
        <taxon>Agaricomycetes</taxon>
        <taxon>Agaricomycetidae</taxon>
        <taxon>Boletales</taxon>
        <taxon>Boletineae</taxon>
        <taxon>Boletaceae</taxon>
        <taxon>Boletoideae</taxon>
        <taxon>Boletus</taxon>
    </lineage>
</organism>
<dbReference type="InterPro" id="IPR029048">
    <property type="entry name" value="HSP70_C_sf"/>
</dbReference>
<evidence type="ECO:0000256" key="2">
    <source>
        <dbReference type="ARBA" id="ARBA00004319"/>
    </source>
</evidence>
<evidence type="ECO:0000256" key="22">
    <source>
        <dbReference type="ARBA" id="ARBA00048056"/>
    </source>
</evidence>
<evidence type="ECO:0000256" key="13">
    <source>
        <dbReference type="ARBA" id="ARBA00022741"/>
    </source>
</evidence>
<dbReference type="PANTHER" id="PTHR13923:SF11">
    <property type="entry name" value="SECRETORY 31, ISOFORM D"/>
    <property type="match status" value="1"/>
</dbReference>
<keyword evidence="13" id="KW-0547">Nucleotide-binding</keyword>
<reference evidence="26" key="1">
    <citation type="submission" date="2021-03" db="EMBL/GenBank/DDBJ databases">
        <title>Evolutionary innovations through gain and loss of genes in the ectomycorrhizal Boletales.</title>
        <authorList>
            <person name="Wu G."/>
            <person name="Miyauchi S."/>
            <person name="Morin E."/>
            <person name="Yang Z.-L."/>
            <person name="Xu J."/>
            <person name="Martin F.M."/>
        </authorList>
    </citation>
    <scope>NUCLEOTIDE SEQUENCE</scope>
    <source>
        <strain evidence="26">BR01</strain>
    </source>
</reference>
<dbReference type="InterPro" id="IPR015943">
    <property type="entry name" value="WD40/YVTN_repeat-like_dom_sf"/>
</dbReference>
<dbReference type="Proteomes" id="UP000683000">
    <property type="component" value="Unassembled WGS sequence"/>
</dbReference>
<feature type="region of interest" description="Disordered" evidence="23">
    <location>
        <begin position="519"/>
        <end position="567"/>
    </location>
</feature>
<keyword evidence="24" id="KW-1133">Transmembrane helix</keyword>
<dbReference type="Gene3D" id="1.20.940.10">
    <property type="entry name" value="Functional domain of the splicing factor Prp18"/>
    <property type="match status" value="1"/>
</dbReference>
<dbReference type="PANTHER" id="PTHR13923">
    <property type="entry name" value="SEC31-RELATED PROTEIN"/>
    <property type="match status" value="1"/>
</dbReference>
<dbReference type="InterPro" id="IPR018181">
    <property type="entry name" value="Heat_shock_70_CS"/>
</dbReference>
<dbReference type="SUPFAM" id="SSF100920">
    <property type="entry name" value="Heat shock protein 70kD (HSP70), peptide-binding domain"/>
    <property type="match status" value="1"/>
</dbReference>
<feature type="transmembrane region" description="Helical" evidence="24">
    <location>
        <begin position="1465"/>
        <end position="1486"/>
    </location>
</feature>
<evidence type="ECO:0000256" key="19">
    <source>
        <dbReference type="ARBA" id="ARBA00023136"/>
    </source>
</evidence>
<keyword evidence="11" id="KW-0732">Signal</keyword>
<dbReference type="SUPFAM" id="SSF50978">
    <property type="entry name" value="WD40 repeat-like"/>
    <property type="match status" value="1"/>
</dbReference>
<gene>
    <name evidence="26" type="ORF">JVT61DRAFT_11088</name>
</gene>
<dbReference type="PRINTS" id="PR00301">
    <property type="entry name" value="HEATSHOCK70"/>
</dbReference>
<dbReference type="GO" id="GO:0015031">
    <property type="term" value="P:protein transport"/>
    <property type="evidence" value="ECO:0007669"/>
    <property type="project" value="UniProtKB-KW"/>
</dbReference>
<dbReference type="InterPro" id="IPR029047">
    <property type="entry name" value="HSP70_peptide-bd_sf"/>
</dbReference>
<keyword evidence="17" id="KW-0653">Protein transport</keyword>
<keyword evidence="16" id="KW-0931">ER-Golgi transport</keyword>